<accession>B7J7H6</accession>
<dbReference type="RefSeq" id="WP_012606712.1">
    <property type="nucleotide sequence ID" value="NC_011761.1"/>
</dbReference>
<dbReference type="AlphaFoldDB" id="B7J7H6"/>
<evidence type="ECO:0000313" key="2">
    <source>
        <dbReference type="EMBL" id="ACK78182.1"/>
    </source>
</evidence>
<dbReference type="PaxDb" id="243159-AFE_1001"/>
<name>B7J7H6_ACIF2</name>
<evidence type="ECO:0000256" key="1">
    <source>
        <dbReference type="SAM" id="MobiDB-lite"/>
    </source>
</evidence>
<sequence length="394" mass="43142">MPIRLIRDGILTSEPVCSLSWPSEVLYRRLMSVVDDYGRFHANPRLVRAACYPLQIDKVSDADIGKWLTECVTAALVSVYPASDGKRYLQIEKFGQQIRSKSKFPEPDGDVPLTSVSNCEQQKTVDSNCAQMEADVVEVGQHQNSPDDSCKHVETGASHCDQHAEPVKSDSKLDGANIPAKNDSKLELSDMLENHGVITCNASDNNCKQLSATAHLGVCVFGVEDEGGDGCDMRAQAHAHPPAREDGDAPPDGGADRVVSAARFGEFYAVYPKKAARAEALKAWKAKKLDRLADVIIADVKRRQVEHRPWLEGFTPNPATYLRGERWTDEIEPVRKAPASASASAVSLSDDIAQTLHSLPSLQGLEHLSKHGRDTALAAQEWIRMRRARNGGDL</sequence>
<keyword evidence="3" id="KW-1185">Reference proteome</keyword>
<dbReference type="KEGG" id="afr:AFE_1001"/>
<feature type="region of interest" description="Disordered" evidence="1">
    <location>
        <begin position="234"/>
        <end position="255"/>
    </location>
</feature>
<protein>
    <submittedName>
        <fullName evidence="2">Uncharacterized protein</fullName>
    </submittedName>
</protein>
<dbReference type="Proteomes" id="UP000001362">
    <property type="component" value="Chromosome"/>
</dbReference>
<dbReference type="EMBL" id="CP001219">
    <property type="protein sequence ID" value="ACK78182.1"/>
    <property type="molecule type" value="Genomic_DNA"/>
</dbReference>
<dbReference type="GeneID" id="65282387"/>
<reference evidence="2 3" key="1">
    <citation type="journal article" date="2008" name="BMC Genomics">
        <title>Acidithiobacillus ferrooxidans metabolism: from genome sequence to industrial applications.</title>
        <authorList>
            <person name="Valdes J."/>
            <person name="Pedroso I."/>
            <person name="Quatrini R."/>
            <person name="Dodson R.J."/>
            <person name="Tettelin H."/>
            <person name="Blake R.II."/>
            <person name="Eisen J.A."/>
            <person name="Holmes D.S."/>
        </authorList>
    </citation>
    <scope>NUCLEOTIDE SEQUENCE [LARGE SCALE GENOMIC DNA]</scope>
    <source>
        <strain evidence="3">ATCC 23270 / DSM 14882 / CIP 104768 / NCIMB 8455</strain>
    </source>
</reference>
<proteinExistence type="predicted"/>
<gene>
    <name evidence="2" type="ordered locus">AFE_1001</name>
</gene>
<dbReference type="STRING" id="243159.AFE_1001"/>
<evidence type="ECO:0000313" key="3">
    <source>
        <dbReference type="Proteomes" id="UP000001362"/>
    </source>
</evidence>
<organism evidence="2 3">
    <name type="scientific">Acidithiobacillus ferrooxidans (strain ATCC 23270 / DSM 14882 / CIP 104768 / NCIMB 8455)</name>
    <name type="common">Ferrobacillus ferrooxidans (strain ATCC 23270)</name>
    <dbReference type="NCBI Taxonomy" id="243159"/>
    <lineage>
        <taxon>Bacteria</taxon>
        <taxon>Pseudomonadati</taxon>
        <taxon>Pseudomonadota</taxon>
        <taxon>Acidithiobacillia</taxon>
        <taxon>Acidithiobacillales</taxon>
        <taxon>Acidithiobacillaceae</taxon>
        <taxon>Acidithiobacillus</taxon>
    </lineage>
</organism>
<dbReference type="HOGENOM" id="CLU_699474_0_0_6"/>